<evidence type="ECO:0000256" key="1">
    <source>
        <dbReference type="SAM" id="SignalP"/>
    </source>
</evidence>
<dbReference type="AlphaFoldDB" id="A0A1I4Z6S6"/>
<gene>
    <name evidence="2" type="ORF">SAMN04487989_101569</name>
</gene>
<dbReference type="STRING" id="649333.SAMN04487989_101569"/>
<sequence>MKKLFVCLLIFLSFACSVNDDVQPNNVILLPVESAMVPNEFVVGQEYEIFLTYIRPTECHVYKDIYSQIESDGYMIAVMSAVYNENNDCPPITETVEKSFKIKPIRDKNTYVFKFWHGSNGSGEDEFIIFEVPVVN</sequence>
<keyword evidence="3" id="KW-1185">Reference proteome</keyword>
<feature type="signal peptide" evidence="1">
    <location>
        <begin position="1"/>
        <end position="18"/>
    </location>
</feature>
<accession>A0A1I4Z6S6</accession>
<organism evidence="2 3">
    <name type="scientific">Bizionia echini</name>
    <dbReference type="NCBI Taxonomy" id="649333"/>
    <lineage>
        <taxon>Bacteria</taxon>
        <taxon>Pseudomonadati</taxon>
        <taxon>Bacteroidota</taxon>
        <taxon>Flavobacteriia</taxon>
        <taxon>Flavobacteriales</taxon>
        <taxon>Flavobacteriaceae</taxon>
        <taxon>Bizionia</taxon>
    </lineage>
</organism>
<feature type="chain" id="PRO_5011676446" description="Lipoprotein" evidence="1">
    <location>
        <begin position="19"/>
        <end position="136"/>
    </location>
</feature>
<dbReference type="EMBL" id="FOVN01000001">
    <property type="protein sequence ID" value="SFN45981.1"/>
    <property type="molecule type" value="Genomic_DNA"/>
</dbReference>
<evidence type="ECO:0008006" key="4">
    <source>
        <dbReference type="Google" id="ProtNLM"/>
    </source>
</evidence>
<dbReference type="Proteomes" id="UP000198705">
    <property type="component" value="Unassembled WGS sequence"/>
</dbReference>
<evidence type="ECO:0000313" key="2">
    <source>
        <dbReference type="EMBL" id="SFN45981.1"/>
    </source>
</evidence>
<proteinExistence type="predicted"/>
<keyword evidence="1" id="KW-0732">Signal</keyword>
<name>A0A1I4Z6S6_9FLAO</name>
<evidence type="ECO:0000313" key="3">
    <source>
        <dbReference type="Proteomes" id="UP000198705"/>
    </source>
</evidence>
<protein>
    <recommendedName>
        <fullName evidence="4">Lipoprotein</fullName>
    </recommendedName>
</protein>
<reference evidence="3" key="1">
    <citation type="submission" date="2016-10" db="EMBL/GenBank/DDBJ databases">
        <authorList>
            <person name="Varghese N."/>
            <person name="Submissions S."/>
        </authorList>
    </citation>
    <scope>NUCLEOTIDE SEQUENCE [LARGE SCALE GENOMIC DNA]</scope>
    <source>
        <strain evidence="3">DSM 23925</strain>
    </source>
</reference>
<dbReference type="PROSITE" id="PS51257">
    <property type="entry name" value="PROKAR_LIPOPROTEIN"/>
    <property type="match status" value="1"/>
</dbReference>